<keyword evidence="12" id="KW-1185">Reference proteome</keyword>
<evidence type="ECO:0000256" key="2">
    <source>
        <dbReference type="ARBA" id="ARBA00008161"/>
    </source>
</evidence>
<keyword evidence="6 7" id="KW-0539">Nucleus</keyword>
<keyword evidence="5 7" id="KW-0371">Homeobox</keyword>
<dbReference type="GO" id="GO:0005667">
    <property type="term" value="C:transcription regulator complex"/>
    <property type="evidence" value="ECO:0007669"/>
    <property type="project" value="TreeGrafter"/>
</dbReference>
<keyword evidence="3" id="KW-0217">Developmental protein</keyword>
<dbReference type="Pfam" id="PF00046">
    <property type="entry name" value="Homeodomain"/>
    <property type="match status" value="1"/>
</dbReference>
<evidence type="ECO:0000256" key="5">
    <source>
        <dbReference type="ARBA" id="ARBA00023155"/>
    </source>
</evidence>
<dbReference type="PROSITE" id="PS00027">
    <property type="entry name" value="HOMEOBOX_1"/>
    <property type="match status" value="1"/>
</dbReference>
<accession>A0A151MYQ4</accession>
<evidence type="ECO:0000256" key="8">
    <source>
        <dbReference type="RuleBase" id="RU000682"/>
    </source>
</evidence>
<evidence type="ECO:0000313" key="11">
    <source>
        <dbReference type="EMBL" id="KYO29640.1"/>
    </source>
</evidence>
<evidence type="ECO:0000256" key="7">
    <source>
        <dbReference type="PROSITE-ProRule" id="PRU00108"/>
    </source>
</evidence>
<proteinExistence type="inferred from homology"/>
<dbReference type="Pfam" id="PF16878">
    <property type="entry name" value="SIX1_SD"/>
    <property type="match status" value="1"/>
</dbReference>
<dbReference type="InterPro" id="IPR017970">
    <property type="entry name" value="Homeobox_CS"/>
</dbReference>
<dbReference type="PROSITE" id="PS50071">
    <property type="entry name" value="HOMEOBOX_2"/>
    <property type="match status" value="1"/>
</dbReference>
<feature type="region of interest" description="Disordered" evidence="9">
    <location>
        <begin position="95"/>
        <end position="139"/>
    </location>
</feature>
<feature type="domain" description="Homeobox" evidence="10">
    <location>
        <begin position="58"/>
        <end position="109"/>
    </location>
</feature>
<dbReference type="InterPro" id="IPR031701">
    <property type="entry name" value="SIX1_SD"/>
</dbReference>
<dbReference type="AlphaFoldDB" id="A0A151MYQ4"/>
<dbReference type="PANTHER" id="PTHR10390:SF40">
    <property type="entry name" value="HOMEOBOX PROTEIN SIX5"/>
    <property type="match status" value="1"/>
</dbReference>
<dbReference type="CDD" id="cd00086">
    <property type="entry name" value="homeodomain"/>
    <property type="match status" value="1"/>
</dbReference>
<organism evidence="11 12">
    <name type="scientific">Alligator mississippiensis</name>
    <name type="common">American alligator</name>
    <dbReference type="NCBI Taxonomy" id="8496"/>
    <lineage>
        <taxon>Eukaryota</taxon>
        <taxon>Metazoa</taxon>
        <taxon>Chordata</taxon>
        <taxon>Craniata</taxon>
        <taxon>Vertebrata</taxon>
        <taxon>Euteleostomi</taxon>
        <taxon>Archelosauria</taxon>
        <taxon>Archosauria</taxon>
        <taxon>Crocodylia</taxon>
        <taxon>Alligatoridae</taxon>
        <taxon>Alligatorinae</taxon>
        <taxon>Alligator</taxon>
    </lineage>
</organism>
<evidence type="ECO:0000256" key="1">
    <source>
        <dbReference type="ARBA" id="ARBA00004123"/>
    </source>
</evidence>
<protein>
    <submittedName>
        <fullName evidence="11">Homeobox protein SIX5</fullName>
    </submittedName>
</protein>
<dbReference type="SUPFAM" id="SSF46689">
    <property type="entry name" value="Homeodomain-like"/>
    <property type="match status" value="1"/>
</dbReference>
<dbReference type="GO" id="GO:0005634">
    <property type="term" value="C:nucleus"/>
    <property type="evidence" value="ECO:0007669"/>
    <property type="project" value="UniProtKB-SubCell"/>
</dbReference>
<evidence type="ECO:0000256" key="3">
    <source>
        <dbReference type="ARBA" id="ARBA00022473"/>
    </source>
</evidence>
<dbReference type="PANTHER" id="PTHR10390">
    <property type="entry name" value="HOMEOBOX PROTEIN SIX"/>
    <property type="match status" value="1"/>
</dbReference>
<evidence type="ECO:0000256" key="9">
    <source>
        <dbReference type="SAM" id="MobiDB-lite"/>
    </source>
</evidence>
<dbReference type="eggNOG" id="KOG0775">
    <property type="taxonomic scope" value="Eukaryota"/>
</dbReference>
<evidence type="ECO:0000256" key="4">
    <source>
        <dbReference type="ARBA" id="ARBA00023125"/>
    </source>
</evidence>
<name>A0A151MYQ4_ALLMI</name>
<dbReference type="EMBL" id="AKHW03004589">
    <property type="protein sequence ID" value="KYO29640.1"/>
    <property type="molecule type" value="Genomic_DNA"/>
</dbReference>
<gene>
    <name evidence="11" type="primary">SIX5</name>
    <name evidence="11" type="ORF">Y1Q_0004711</name>
</gene>
<comment type="caution">
    <text evidence="11">The sequence shown here is derived from an EMBL/GenBank/DDBJ whole genome shotgun (WGS) entry which is preliminary data.</text>
</comment>
<dbReference type="STRING" id="8496.A0A151MYQ4"/>
<evidence type="ECO:0000259" key="10">
    <source>
        <dbReference type="PROSITE" id="PS50071"/>
    </source>
</evidence>
<dbReference type="InterPro" id="IPR001356">
    <property type="entry name" value="HD"/>
</dbReference>
<feature type="DNA-binding region" description="Homeobox" evidence="7">
    <location>
        <begin position="60"/>
        <end position="110"/>
    </location>
</feature>
<dbReference type="GO" id="GO:0000981">
    <property type="term" value="F:DNA-binding transcription factor activity, RNA polymerase II-specific"/>
    <property type="evidence" value="ECO:0007669"/>
    <property type="project" value="InterPro"/>
</dbReference>
<dbReference type="InterPro" id="IPR009057">
    <property type="entry name" value="Homeodomain-like_sf"/>
</dbReference>
<dbReference type="GO" id="GO:0000978">
    <property type="term" value="F:RNA polymerase II cis-regulatory region sequence-specific DNA binding"/>
    <property type="evidence" value="ECO:0007669"/>
    <property type="project" value="TreeGrafter"/>
</dbReference>
<dbReference type="SMART" id="SM00389">
    <property type="entry name" value="HOX"/>
    <property type="match status" value="1"/>
</dbReference>
<dbReference type="FunFam" id="1.10.10.60:FF:000046">
    <property type="entry name" value="SIX homeobox 3"/>
    <property type="match status" value="1"/>
</dbReference>
<feature type="region of interest" description="Disordered" evidence="9">
    <location>
        <begin position="325"/>
        <end position="355"/>
    </location>
</feature>
<evidence type="ECO:0000313" key="12">
    <source>
        <dbReference type="Proteomes" id="UP000050525"/>
    </source>
</evidence>
<sequence>MWGRGVCVSEHDLYLRARYREAEAARGRALGAVDKYRLRKKFPLPRTIWDGEETVYCFKRRSRAALRASYGRNRYPSPEQKRRLARDTGLSLTQVSNWFKNRRQRDRSGAAGKSESDGNPSTEDDPALAVASPPPAPQVLSLSAPAPAVVHLPLSQVSPSQMVPLSPAPVCPGPAAAPQLVSLPPLAQGSQLLSLPQVVPTSQVVTLQQGVGPIQILASAAPLKVGAPAAPGGQGSVQLINANVSVTTLQLPSASPGNFLLTNPVPGGSTILTGVTLQQGKLILTATFPAGMLVSPVLPAPAPGLAVPVKQEALPADGGVALPAAAPTPAHGLQGSSMAAAPEAESAAGPPADLAFGAEQPGLLSSFTQEGMVVWPGAAGMEPGAEGLFELEKGAVEVLDGGQGGLLRLPEGEGLLLGSAGTDPLDPEALDSGEKVLTQLQAVPVEEPLDL</sequence>
<comment type="subcellular location">
    <subcellularLocation>
        <location evidence="1 7 8">Nucleus</location>
    </subcellularLocation>
</comment>
<comment type="similarity">
    <text evidence="2">Belongs to the SIX/Sine oculis homeobox family.</text>
</comment>
<dbReference type="Gene3D" id="1.10.10.60">
    <property type="entry name" value="Homeodomain-like"/>
    <property type="match status" value="1"/>
</dbReference>
<keyword evidence="4 7" id="KW-0238">DNA-binding</keyword>
<feature type="compositionally biased region" description="Low complexity" evidence="9">
    <location>
        <begin position="335"/>
        <end position="352"/>
    </location>
</feature>
<reference evidence="11 12" key="1">
    <citation type="journal article" date="2012" name="Genome Biol.">
        <title>Sequencing three crocodilian genomes to illuminate the evolution of archosaurs and amniotes.</title>
        <authorList>
            <person name="St John J.A."/>
            <person name="Braun E.L."/>
            <person name="Isberg S.R."/>
            <person name="Miles L.G."/>
            <person name="Chong A.Y."/>
            <person name="Gongora J."/>
            <person name="Dalzell P."/>
            <person name="Moran C."/>
            <person name="Bed'hom B."/>
            <person name="Abzhanov A."/>
            <person name="Burgess S.C."/>
            <person name="Cooksey A.M."/>
            <person name="Castoe T.A."/>
            <person name="Crawford N.G."/>
            <person name="Densmore L.D."/>
            <person name="Drew J.C."/>
            <person name="Edwards S.V."/>
            <person name="Faircloth B.C."/>
            <person name="Fujita M.K."/>
            <person name="Greenwold M.J."/>
            <person name="Hoffmann F.G."/>
            <person name="Howard J.M."/>
            <person name="Iguchi T."/>
            <person name="Janes D.E."/>
            <person name="Khan S.Y."/>
            <person name="Kohno S."/>
            <person name="de Koning A.J."/>
            <person name="Lance S.L."/>
            <person name="McCarthy F.M."/>
            <person name="McCormack J.E."/>
            <person name="Merchant M.E."/>
            <person name="Peterson D.G."/>
            <person name="Pollock D.D."/>
            <person name="Pourmand N."/>
            <person name="Raney B.J."/>
            <person name="Roessler K.A."/>
            <person name="Sanford J.R."/>
            <person name="Sawyer R.H."/>
            <person name="Schmidt C.J."/>
            <person name="Triplett E.W."/>
            <person name="Tuberville T.D."/>
            <person name="Venegas-Anaya M."/>
            <person name="Howard J.T."/>
            <person name="Jarvis E.D."/>
            <person name="Guillette L.J.Jr."/>
            <person name="Glenn T.C."/>
            <person name="Green R.E."/>
            <person name="Ray D.A."/>
        </authorList>
    </citation>
    <scope>NUCLEOTIDE SEQUENCE [LARGE SCALE GENOMIC DNA]</scope>
    <source>
        <strain evidence="11">KSC_2009_1</strain>
    </source>
</reference>
<evidence type="ECO:0000256" key="6">
    <source>
        <dbReference type="ARBA" id="ARBA00023242"/>
    </source>
</evidence>
<dbReference type="Proteomes" id="UP000050525">
    <property type="component" value="Unassembled WGS sequence"/>
</dbReference>